<organism evidence="2 3">
    <name type="scientific">Tetradesmus obliquus</name>
    <name type="common">Green alga</name>
    <name type="synonym">Acutodesmus obliquus</name>
    <dbReference type="NCBI Taxonomy" id="3088"/>
    <lineage>
        <taxon>Eukaryota</taxon>
        <taxon>Viridiplantae</taxon>
        <taxon>Chlorophyta</taxon>
        <taxon>core chlorophytes</taxon>
        <taxon>Chlorophyceae</taxon>
        <taxon>CS clade</taxon>
        <taxon>Sphaeropleales</taxon>
        <taxon>Scenedesmaceae</taxon>
        <taxon>Tetradesmus</taxon>
    </lineage>
</organism>
<dbReference type="STRING" id="3088.A0A383W7I4"/>
<name>A0A383W7I4_TETOB</name>
<dbReference type="AlphaFoldDB" id="A0A383W7I4"/>
<dbReference type="Proteomes" id="UP000256970">
    <property type="component" value="Unassembled WGS sequence"/>
</dbReference>
<dbReference type="InterPro" id="IPR032675">
    <property type="entry name" value="LRR_dom_sf"/>
</dbReference>
<protein>
    <submittedName>
        <fullName evidence="2">Uncharacterized protein</fullName>
    </submittedName>
</protein>
<dbReference type="SUPFAM" id="SSF52047">
    <property type="entry name" value="RNI-like"/>
    <property type="match status" value="1"/>
</dbReference>
<sequence>MKVVLQLQQLQQLHLDVGFQEAGLLLRLSQLTSLQRLALRYKDAEDAAATACVWKQLRQLQQLQLDVMGEKAHLQAIVPHAAACSALTQLQLSGCVAEEFAEARAGLASRPSITDMHIRLGCSMTPRHMLWLRGFTALTCLSFDEAMGNVVDPALPALAASLKQLRHLDLHACWLQSMEGLAAVGQLTQLTELQLEANPWLPQQGLMQLTGLTRLQRLSLDTRHLQEQDLVRELWAAVEARGSSEVFRNLMDDLGLSP</sequence>
<evidence type="ECO:0000256" key="1">
    <source>
        <dbReference type="ARBA" id="ARBA00004430"/>
    </source>
</evidence>
<dbReference type="Gene3D" id="3.80.10.10">
    <property type="entry name" value="Ribonuclease Inhibitor"/>
    <property type="match status" value="1"/>
</dbReference>
<dbReference type="EMBL" id="FNXT01001194">
    <property type="protein sequence ID" value="SZX73607.1"/>
    <property type="molecule type" value="Genomic_DNA"/>
</dbReference>
<keyword evidence="3" id="KW-1185">Reference proteome</keyword>
<evidence type="ECO:0000313" key="3">
    <source>
        <dbReference type="Proteomes" id="UP000256970"/>
    </source>
</evidence>
<proteinExistence type="predicted"/>
<accession>A0A383W7I4</accession>
<comment type="subcellular location">
    <subcellularLocation>
        <location evidence="1">Cytoplasm</location>
        <location evidence="1">Cytoskeleton</location>
        <location evidence="1">Cilium axoneme</location>
    </subcellularLocation>
</comment>
<reference evidence="2 3" key="1">
    <citation type="submission" date="2016-10" db="EMBL/GenBank/DDBJ databases">
        <authorList>
            <person name="Cai Z."/>
        </authorList>
    </citation>
    <scope>NUCLEOTIDE SEQUENCE [LARGE SCALE GENOMIC DNA]</scope>
</reference>
<evidence type="ECO:0000313" key="2">
    <source>
        <dbReference type="EMBL" id="SZX73607.1"/>
    </source>
</evidence>
<dbReference type="GO" id="GO:0005930">
    <property type="term" value="C:axoneme"/>
    <property type="evidence" value="ECO:0007669"/>
    <property type="project" value="UniProtKB-SubCell"/>
</dbReference>
<gene>
    <name evidence="2" type="ORF">BQ4739_LOCUS13865</name>
</gene>